<name>A0ACB6QTJ8_9PLEO</name>
<proteinExistence type="predicted"/>
<dbReference type="Proteomes" id="UP000799755">
    <property type="component" value="Unassembled WGS sequence"/>
</dbReference>
<comment type="caution">
    <text evidence="1">The sequence shown here is derived from an EMBL/GenBank/DDBJ whole genome shotgun (WGS) entry which is preliminary data.</text>
</comment>
<evidence type="ECO:0000313" key="1">
    <source>
        <dbReference type="EMBL" id="KAF2470344.1"/>
    </source>
</evidence>
<evidence type="ECO:0000313" key="2">
    <source>
        <dbReference type="Proteomes" id="UP000799755"/>
    </source>
</evidence>
<organism evidence="1 2">
    <name type="scientific">Lindgomyces ingoldianus</name>
    <dbReference type="NCBI Taxonomy" id="673940"/>
    <lineage>
        <taxon>Eukaryota</taxon>
        <taxon>Fungi</taxon>
        <taxon>Dikarya</taxon>
        <taxon>Ascomycota</taxon>
        <taxon>Pezizomycotina</taxon>
        <taxon>Dothideomycetes</taxon>
        <taxon>Pleosporomycetidae</taxon>
        <taxon>Pleosporales</taxon>
        <taxon>Lindgomycetaceae</taxon>
        <taxon>Lindgomyces</taxon>
    </lineage>
</organism>
<dbReference type="EMBL" id="MU003508">
    <property type="protein sequence ID" value="KAF2470344.1"/>
    <property type="molecule type" value="Genomic_DNA"/>
</dbReference>
<sequence length="613" mass="66857">MAPDISHPTVPEISEYSRQFYDGSRKWSVDGFEDSNGIFQKWGNDSSNRPPTPNPPSSLSELSDSLEDVAKHHDPKRQDDAVPIPHQQLLASYIHMSEEAKLAAPPPSFSNLLVKAFTCSEVASFPINLRQPERGFLDGLKMVGVDFPDDIVKEATGRIGGQTIPPPKAIPSSWKNKQKQKGAVENTVEHRESTPNPPPQGALGEPAHQAPTDNNGLSELQNIERNPKECKARIQQLEAKKTRGSIIPFRSPTHLNAARGSFKKEGVCTSEGVEKGVGEPEKSPWSATSSLSDPPSNLGEFVKFLVLNILPHLFPSQSYTDAVLKNPKPTMPAAAKGVQKVSEVSPHSGRREAKSTPVSASVQRLSNPTVNAQGHVLERQNHDRGGINVGSKFESDLSRGGDNKKNISRSDHDDSKKRKKKDDSEDGEDYGAADGNSKGGNRGSSNPASNDPTQEQRSRKTSHEGQADTGKRTTAHDTQAAEFEGVEKDEVEPKMPAKGKKTPVKKKCNDRKVLRELGRSESGEGPESSPEKPAKGKKTPMNKKGVARKVSNQAEPSESEAEEELESRLEELANGKKAPVTKRIARKERKESKRVDSESDEESEHTPETLAKG</sequence>
<keyword evidence="2" id="KW-1185">Reference proteome</keyword>
<gene>
    <name evidence="1" type="ORF">BDR25DRAFT_343110</name>
</gene>
<accession>A0ACB6QTJ8</accession>
<protein>
    <submittedName>
        <fullName evidence="1">Uncharacterized protein</fullName>
    </submittedName>
</protein>
<reference evidence="1" key="1">
    <citation type="journal article" date="2020" name="Stud. Mycol.">
        <title>101 Dothideomycetes genomes: a test case for predicting lifestyles and emergence of pathogens.</title>
        <authorList>
            <person name="Haridas S."/>
            <person name="Albert R."/>
            <person name="Binder M."/>
            <person name="Bloem J."/>
            <person name="Labutti K."/>
            <person name="Salamov A."/>
            <person name="Andreopoulos B."/>
            <person name="Baker S."/>
            <person name="Barry K."/>
            <person name="Bills G."/>
            <person name="Bluhm B."/>
            <person name="Cannon C."/>
            <person name="Castanera R."/>
            <person name="Culley D."/>
            <person name="Daum C."/>
            <person name="Ezra D."/>
            <person name="Gonzalez J."/>
            <person name="Henrissat B."/>
            <person name="Kuo A."/>
            <person name="Liang C."/>
            <person name="Lipzen A."/>
            <person name="Lutzoni F."/>
            <person name="Magnuson J."/>
            <person name="Mondo S."/>
            <person name="Nolan M."/>
            <person name="Ohm R."/>
            <person name="Pangilinan J."/>
            <person name="Park H.-J."/>
            <person name="Ramirez L."/>
            <person name="Alfaro M."/>
            <person name="Sun H."/>
            <person name="Tritt A."/>
            <person name="Yoshinaga Y."/>
            <person name="Zwiers L.-H."/>
            <person name="Turgeon B."/>
            <person name="Goodwin S."/>
            <person name="Spatafora J."/>
            <person name="Crous P."/>
            <person name="Grigoriev I."/>
        </authorList>
    </citation>
    <scope>NUCLEOTIDE SEQUENCE</scope>
    <source>
        <strain evidence="1">ATCC 200398</strain>
    </source>
</reference>